<dbReference type="EMBL" id="BHZD01000001">
    <property type="protein sequence ID" value="GCD40981.1"/>
    <property type="molecule type" value="Genomic_DNA"/>
</dbReference>
<organism evidence="2 3">
    <name type="scientific">Streptomyces paromomycinus</name>
    <name type="common">Streptomyces rimosus subsp. paromomycinus</name>
    <dbReference type="NCBI Taxonomy" id="92743"/>
    <lineage>
        <taxon>Bacteria</taxon>
        <taxon>Bacillati</taxon>
        <taxon>Actinomycetota</taxon>
        <taxon>Actinomycetes</taxon>
        <taxon>Kitasatosporales</taxon>
        <taxon>Streptomycetaceae</taxon>
        <taxon>Streptomyces</taxon>
    </lineage>
</organism>
<reference evidence="2 3" key="1">
    <citation type="submission" date="2018-11" db="EMBL/GenBank/DDBJ databases">
        <title>Whole genome sequence of Streptomyces paromomycinus NBRC 15454(T).</title>
        <authorList>
            <person name="Komaki H."/>
            <person name="Tamura T."/>
        </authorList>
    </citation>
    <scope>NUCLEOTIDE SEQUENCE [LARGE SCALE GENOMIC DNA]</scope>
    <source>
        <strain evidence="2 3">NBRC 15454</strain>
    </source>
</reference>
<feature type="region of interest" description="Disordered" evidence="1">
    <location>
        <begin position="1"/>
        <end position="42"/>
    </location>
</feature>
<protein>
    <recommendedName>
        <fullName evidence="4">FXSXX-COOH protein</fullName>
    </recommendedName>
</protein>
<name>A0A401VVC0_STREY</name>
<evidence type="ECO:0000256" key="1">
    <source>
        <dbReference type="SAM" id="MobiDB-lite"/>
    </source>
</evidence>
<dbReference type="AlphaFoldDB" id="A0A401VVC0"/>
<accession>A0A401VVC0</accession>
<comment type="caution">
    <text evidence="2">The sequence shown here is derived from an EMBL/GenBank/DDBJ whole genome shotgun (WGS) entry which is preliminary data.</text>
</comment>
<gene>
    <name evidence="2" type="ORF">GKJPGBOP_00634</name>
</gene>
<dbReference type="Proteomes" id="UP000286746">
    <property type="component" value="Unassembled WGS sequence"/>
</dbReference>
<evidence type="ECO:0000313" key="3">
    <source>
        <dbReference type="Proteomes" id="UP000286746"/>
    </source>
</evidence>
<evidence type="ECO:0008006" key="4">
    <source>
        <dbReference type="Google" id="ProtNLM"/>
    </source>
</evidence>
<proteinExistence type="predicted"/>
<dbReference type="NCBIfam" id="NF041709">
    <property type="entry name" value="RiPP_phane_YxD"/>
    <property type="match status" value="1"/>
</dbReference>
<feature type="compositionally biased region" description="Pro residues" evidence="1">
    <location>
        <begin position="13"/>
        <end position="24"/>
    </location>
</feature>
<dbReference type="RefSeq" id="WP_125051623.1">
    <property type="nucleotide sequence ID" value="NZ_BHZD01000001.1"/>
</dbReference>
<evidence type="ECO:0000313" key="2">
    <source>
        <dbReference type="EMBL" id="GCD40981.1"/>
    </source>
</evidence>
<keyword evidence="3" id="KW-1185">Reference proteome</keyword>
<sequence length="76" mass="8111">MTETRLPVEPLSVEPPPVEPPPAKPSDARLPDLTGLPLGELSARTGHPVLSTLLPGVRDRMDSSDVVAFYDDAPPE</sequence>